<sequence length="187" mass="21242">MPLLEQLSYKITAYNTRHQRGRKLSVGGVITPIFVQLESTGQESLLQLLLPNPELTTVSRGENIDFRPPVYTLVGHEICKKRSLSSIELRIELSQLRIESRRVRPLRTLVRVRSPYQGLLSETGPLQPLRASTAPPRPRKPHTLEMKKREKREPQARSSEDPVEWSAPDGRLPSPDHDLASQFFGGH</sequence>
<dbReference type="Proteomes" id="UP000467841">
    <property type="component" value="Unassembled WGS sequence"/>
</dbReference>
<protein>
    <submittedName>
        <fullName evidence="2">Uncharacterized protein</fullName>
    </submittedName>
</protein>
<dbReference type="EMBL" id="CACVBM020001928">
    <property type="protein sequence ID" value="CAA7062194.1"/>
    <property type="molecule type" value="Genomic_DNA"/>
</dbReference>
<name>A0A6D2L8U8_9BRAS</name>
<gene>
    <name evidence="2" type="ORF">MERR_LOCUS49430</name>
</gene>
<organism evidence="2 3">
    <name type="scientific">Microthlaspi erraticum</name>
    <dbReference type="NCBI Taxonomy" id="1685480"/>
    <lineage>
        <taxon>Eukaryota</taxon>
        <taxon>Viridiplantae</taxon>
        <taxon>Streptophyta</taxon>
        <taxon>Embryophyta</taxon>
        <taxon>Tracheophyta</taxon>
        <taxon>Spermatophyta</taxon>
        <taxon>Magnoliopsida</taxon>
        <taxon>eudicotyledons</taxon>
        <taxon>Gunneridae</taxon>
        <taxon>Pentapetalae</taxon>
        <taxon>rosids</taxon>
        <taxon>malvids</taxon>
        <taxon>Brassicales</taxon>
        <taxon>Brassicaceae</taxon>
        <taxon>Coluteocarpeae</taxon>
        <taxon>Microthlaspi</taxon>
    </lineage>
</organism>
<evidence type="ECO:0000313" key="3">
    <source>
        <dbReference type="Proteomes" id="UP000467841"/>
    </source>
</evidence>
<accession>A0A6D2L8U8</accession>
<feature type="region of interest" description="Disordered" evidence="1">
    <location>
        <begin position="121"/>
        <end position="187"/>
    </location>
</feature>
<evidence type="ECO:0000256" key="1">
    <source>
        <dbReference type="SAM" id="MobiDB-lite"/>
    </source>
</evidence>
<reference evidence="2" key="1">
    <citation type="submission" date="2020-01" db="EMBL/GenBank/DDBJ databases">
        <authorList>
            <person name="Mishra B."/>
        </authorList>
    </citation>
    <scope>NUCLEOTIDE SEQUENCE [LARGE SCALE GENOMIC DNA]</scope>
</reference>
<feature type="compositionally biased region" description="Basic and acidic residues" evidence="1">
    <location>
        <begin position="142"/>
        <end position="160"/>
    </location>
</feature>
<evidence type="ECO:0000313" key="2">
    <source>
        <dbReference type="EMBL" id="CAA7062194.1"/>
    </source>
</evidence>
<comment type="caution">
    <text evidence="2">The sequence shown here is derived from an EMBL/GenBank/DDBJ whole genome shotgun (WGS) entry which is preliminary data.</text>
</comment>
<proteinExistence type="predicted"/>
<keyword evidence="3" id="KW-1185">Reference proteome</keyword>
<dbReference type="AlphaFoldDB" id="A0A6D2L8U8"/>